<dbReference type="SUPFAM" id="SSF55874">
    <property type="entry name" value="ATPase domain of HSP90 chaperone/DNA topoisomerase II/histidine kinase"/>
    <property type="match status" value="1"/>
</dbReference>
<dbReference type="Proteomes" id="UP000031189">
    <property type="component" value="Unassembled WGS sequence"/>
</dbReference>
<reference evidence="10 11" key="1">
    <citation type="submission" date="2014-12" db="EMBL/GenBank/DDBJ databases">
        <title>Draft genome sequence of Terrisporobacter sp. 08-306576, isolated from the blood culture of a bacteremia patient.</title>
        <authorList>
            <person name="Lund L.C."/>
            <person name="Sydenham T.V."/>
            <person name="Hogh S.V."/>
            <person name="Skov M.N."/>
            <person name="Kemp M."/>
            <person name="Justesen U.S."/>
        </authorList>
    </citation>
    <scope>NUCLEOTIDE SEQUENCE [LARGE SCALE GENOMIC DNA]</scope>
    <source>
        <strain evidence="10 11">08-306576</strain>
    </source>
</reference>
<dbReference type="InterPro" id="IPR003594">
    <property type="entry name" value="HATPase_dom"/>
</dbReference>
<dbReference type="SMART" id="SM00387">
    <property type="entry name" value="HATPase_c"/>
    <property type="match status" value="1"/>
</dbReference>
<feature type="domain" description="Histidine kinase" evidence="9">
    <location>
        <begin position="127"/>
        <end position="340"/>
    </location>
</feature>
<dbReference type="PANTHER" id="PTHR45453">
    <property type="entry name" value="PHOSPHATE REGULON SENSOR PROTEIN PHOR"/>
    <property type="match status" value="1"/>
</dbReference>
<evidence type="ECO:0000256" key="1">
    <source>
        <dbReference type="ARBA" id="ARBA00000085"/>
    </source>
</evidence>
<gene>
    <name evidence="10" type="ORF">QX51_17840</name>
</gene>
<dbReference type="Pfam" id="PF02518">
    <property type="entry name" value="HATPase_c"/>
    <property type="match status" value="1"/>
</dbReference>
<dbReference type="InterPro" id="IPR003661">
    <property type="entry name" value="HisK_dim/P_dom"/>
</dbReference>
<dbReference type="SMART" id="SM00388">
    <property type="entry name" value="HisKA"/>
    <property type="match status" value="1"/>
</dbReference>
<dbReference type="InterPro" id="IPR004358">
    <property type="entry name" value="Sig_transdc_His_kin-like_C"/>
</dbReference>
<evidence type="ECO:0000313" key="10">
    <source>
        <dbReference type="EMBL" id="KHS55750.1"/>
    </source>
</evidence>
<dbReference type="Gene3D" id="3.30.565.10">
    <property type="entry name" value="Histidine kinase-like ATPase, C-terminal domain"/>
    <property type="match status" value="1"/>
</dbReference>
<keyword evidence="8" id="KW-0472">Membrane</keyword>
<dbReference type="GO" id="GO:0005886">
    <property type="term" value="C:plasma membrane"/>
    <property type="evidence" value="ECO:0007669"/>
    <property type="project" value="TreeGrafter"/>
</dbReference>
<dbReference type="GO" id="GO:0016036">
    <property type="term" value="P:cellular response to phosphate starvation"/>
    <property type="evidence" value="ECO:0007669"/>
    <property type="project" value="TreeGrafter"/>
</dbReference>
<dbReference type="SUPFAM" id="SSF47384">
    <property type="entry name" value="Homodimeric domain of signal transducing histidine kinase"/>
    <property type="match status" value="1"/>
</dbReference>
<evidence type="ECO:0000256" key="4">
    <source>
        <dbReference type="ARBA" id="ARBA00022553"/>
    </source>
</evidence>
<organism evidence="10 11">
    <name type="scientific">Terrisporobacter othiniensis</name>
    <dbReference type="NCBI Taxonomy" id="1577792"/>
    <lineage>
        <taxon>Bacteria</taxon>
        <taxon>Bacillati</taxon>
        <taxon>Bacillota</taxon>
        <taxon>Clostridia</taxon>
        <taxon>Peptostreptococcales</taxon>
        <taxon>Peptostreptococcaceae</taxon>
        <taxon>Terrisporobacter</taxon>
    </lineage>
</organism>
<dbReference type="EC" id="2.7.13.3" evidence="3"/>
<evidence type="ECO:0000256" key="3">
    <source>
        <dbReference type="ARBA" id="ARBA00012438"/>
    </source>
</evidence>
<dbReference type="Pfam" id="PF00512">
    <property type="entry name" value="HisKA"/>
    <property type="match status" value="1"/>
</dbReference>
<keyword evidence="7" id="KW-0902">Two-component regulatory system</keyword>
<feature type="transmembrane region" description="Helical" evidence="8">
    <location>
        <begin position="35"/>
        <end position="54"/>
    </location>
</feature>
<feature type="transmembrane region" description="Helical" evidence="8">
    <location>
        <begin position="12"/>
        <end position="29"/>
    </location>
</feature>
<keyword evidence="4" id="KW-0597">Phosphoprotein</keyword>
<dbReference type="GO" id="GO:0004721">
    <property type="term" value="F:phosphoprotein phosphatase activity"/>
    <property type="evidence" value="ECO:0007669"/>
    <property type="project" value="TreeGrafter"/>
</dbReference>
<dbReference type="CDD" id="cd00082">
    <property type="entry name" value="HisKA"/>
    <property type="match status" value="1"/>
</dbReference>
<dbReference type="AlphaFoldDB" id="A0A0B3WMI8"/>
<evidence type="ECO:0000256" key="6">
    <source>
        <dbReference type="ARBA" id="ARBA00022777"/>
    </source>
</evidence>
<evidence type="ECO:0000259" key="9">
    <source>
        <dbReference type="PROSITE" id="PS50109"/>
    </source>
</evidence>
<evidence type="ECO:0000256" key="2">
    <source>
        <dbReference type="ARBA" id="ARBA00004370"/>
    </source>
</evidence>
<evidence type="ECO:0000256" key="7">
    <source>
        <dbReference type="ARBA" id="ARBA00023012"/>
    </source>
</evidence>
<dbReference type="InterPro" id="IPR036890">
    <property type="entry name" value="HATPase_C_sf"/>
</dbReference>
<keyword evidence="6 10" id="KW-0418">Kinase</keyword>
<accession>A0A0B3WMI8</accession>
<dbReference type="PROSITE" id="PS50109">
    <property type="entry name" value="HIS_KIN"/>
    <property type="match status" value="1"/>
</dbReference>
<dbReference type="GO" id="GO:0000155">
    <property type="term" value="F:phosphorelay sensor kinase activity"/>
    <property type="evidence" value="ECO:0007669"/>
    <property type="project" value="InterPro"/>
</dbReference>
<dbReference type="EMBL" id="JWHR01000151">
    <property type="protein sequence ID" value="KHS55750.1"/>
    <property type="molecule type" value="Genomic_DNA"/>
</dbReference>
<evidence type="ECO:0000256" key="5">
    <source>
        <dbReference type="ARBA" id="ARBA00022679"/>
    </source>
</evidence>
<proteinExistence type="predicted"/>
<evidence type="ECO:0000256" key="8">
    <source>
        <dbReference type="SAM" id="Phobius"/>
    </source>
</evidence>
<dbReference type="InterPro" id="IPR005467">
    <property type="entry name" value="His_kinase_dom"/>
</dbReference>
<dbReference type="OrthoDB" id="9773956at2"/>
<dbReference type="Gene3D" id="1.10.287.130">
    <property type="match status" value="1"/>
</dbReference>
<dbReference type="PRINTS" id="PR00344">
    <property type="entry name" value="BCTRLSENSOR"/>
</dbReference>
<dbReference type="InterPro" id="IPR050351">
    <property type="entry name" value="BphY/WalK/GraS-like"/>
</dbReference>
<dbReference type="PANTHER" id="PTHR45453:SF1">
    <property type="entry name" value="PHOSPHATE REGULON SENSOR PROTEIN PHOR"/>
    <property type="match status" value="1"/>
</dbReference>
<dbReference type="STRING" id="1577792.QX51_17840"/>
<comment type="subcellular location">
    <subcellularLocation>
        <location evidence="2">Membrane</location>
    </subcellularLocation>
</comment>
<protein>
    <recommendedName>
        <fullName evidence="3">histidine kinase</fullName>
        <ecNumber evidence="3">2.7.13.3</ecNumber>
    </recommendedName>
</protein>
<keyword evidence="5" id="KW-0808">Transferase</keyword>
<evidence type="ECO:0000313" key="11">
    <source>
        <dbReference type="Proteomes" id="UP000031189"/>
    </source>
</evidence>
<name>A0A0B3WMI8_9FIRM</name>
<comment type="caution">
    <text evidence="10">The sequence shown here is derived from an EMBL/GenBank/DDBJ whole genome shotgun (WGS) entry which is preliminary data.</text>
</comment>
<keyword evidence="8" id="KW-1133">Transmembrane helix</keyword>
<dbReference type="InterPro" id="IPR036097">
    <property type="entry name" value="HisK_dim/P_sf"/>
</dbReference>
<comment type="catalytic activity">
    <reaction evidence="1">
        <text>ATP + protein L-histidine = ADP + protein N-phospho-L-histidine.</text>
        <dbReference type="EC" id="2.7.13.3"/>
    </reaction>
</comment>
<keyword evidence="8" id="KW-0812">Transmembrane</keyword>
<sequence>MNNDFEKKSKLFKILLIVLCLFFNILIYLNTEDSLIMYITIGFSLIVIIGFFIYDKIFENYMIEILEKLSDMISTISDLREKEVFTMIDDSMFSKLQHQTIKLTKVLQSQNKRIEKDKNEIKTLISDIAHQLKTPLANMKMYSEFLQDENLTKEEQEEFNKIILLSLDKLCFLVESMIKMSRLESSVISIKPKLSDLNDTVILAISQLHKKAGLKNIHINFEEKDKVNIYHDKKWTCEAIFNIIENAIKYSPSNTVINIVIEKYEIFTKIDIKDEGRGISEEEIPKIFSRFYRGKNVSEEEGIGIGLYLSREIIKKENGYIKVLSTEEGSTFSVFLPNDYIIGKSDKN</sequence>
<keyword evidence="11" id="KW-1185">Reference proteome</keyword>